<name>A0A3N4L6A6_9PEZI</name>
<feature type="region of interest" description="Disordered" evidence="1">
    <location>
        <begin position="23"/>
        <end position="68"/>
    </location>
</feature>
<gene>
    <name evidence="2" type="ORF">L211DRAFT_874838</name>
</gene>
<dbReference type="Proteomes" id="UP000267821">
    <property type="component" value="Unassembled WGS sequence"/>
</dbReference>
<dbReference type="EMBL" id="ML121631">
    <property type="protein sequence ID" value="RPB18427.1"/>
    <property type="molecule type" value="Genomic_DNA"/>
</dbReference>
<proteinExistence type="predicted"/>
<evidence type="ECO:0000313" key="3">
    <source>
        <dbReference type="Proteomes" id="UP000267821"/>
    </source>
</evidence>
<protein>
    <submittedName>
        <fullName evidence="2">Uncharacterized protein</fullName>
    </submittedName>
</protein>
<keyword evidence="3" id="KW-1185">Reference proteome</keyword>
<accession>A0A3N4L6A6</accession>
<dbReference type="AlphaFoldDB" id="A0A3N4L6A6"/>
<dbReference type="InParanoid" id="A0A3N4L6A6"/>
<reference evidence="2 3" key="1">
    <citation type="journal article" date="2018" name="Nat. Ecol. Evol.">
        <title>Pezizomycetes genomes reveal the molecular basis of ectomycorrhizal truffle lifestyle.</title>
        <authorList>
            <person name="Murat C."/>
            <person name="Payen T."/>
            <person name="Noel B."/>
            <person name="Kuo A."/>
            <person name="Morin E."/>
            <person name="Chen J."/>
            <person name="Kohler A."/>
            <person name="Krizsan K."/>
            <person name="Balestrini R."/>
            <person name="Da Silva C."/>
            <person name="Montanini B."/>
            <person name="Hainaut M."/>
            <person name="Levati E."/>
            <person name="Barry K.W."/>
            <person name="Belfiori B."/>
            <person name="Cichocki N."/>
            <person name="Clum A."/>
            <person name="Dockter R.B."/>
            <person name="Fauchery L."/>
            <person name="Guy J."/>
            <person name="Iotti M."/>
            <person name="Le Tacon F."/>
            <person name="Lindquist E.A."/>
            <person name="Lipzen A."/>
            <person name="Malagnac F."/>
            <person name="Mello A."/>
            <person name="Molinier V."/>
            <person name="Miyauchi S."/>
            <person name="Poulain J."/>
            <person name="Riccioni C."/>
            <person name="Rubini A."/>
            <person name="Sitrit Y."/>
            <person name="Splivallo R."/>
            <person name="Traeger S."/>
            <person name="Wang M."/>
            <person name="Zifcakova L."/>
            <person name="Wipf D."/>
            <person name="Zambonelli A."/>
            <person name="Paolocci F."/>
            <person name="Nowrousian M."/>
            <person name="Ottonello S."/>
            <person name="Baldrian P."/>
            <person name="Spatafora J.W."/>
            <person name="Henrissat B."/>
            <person name="Nagy L.G."/>
            <person name="Aury J.M."/>
            <person name="Wincker P."/>
            <person name="Grigoriev I.V."/>
            <person name="Bonfante P."/>
            <person name="Martin F.M."/>
        </authorList>
    </citation>
    <scope>NUCLEOTIDE SEQUENCE [LARGE SCALE GENOMIC DNA]</scope>
    <source>
        <strain evidence="2 3">ATCC MYA-4762</strain>
    </source>
</reference>
<organism evidence="2 3">
    <name type="scientific">Terfezia boudieri ATCC MYA-4762</name>
    <dbReference type="NCBI Taxonomy" id="1051890"/>
    <lineage>
        <taxon>Eukaryota</taxon>
        <taxon>Fungi</taxon>
        <taxon>Dikarya</taxon>
        <taxon>Ascomycota</taxon>
        <taxon>Pezizomycotina</taxon>
        <taxon>Pezizomycetes</taxon>
        <taxon>Pezizales</taxon>
        <taxon>Pezizaceae</taxon>
        <taxon>Terfezia</taxon>
    </lineage>
</organism>
<sequence>MAAYAMMGACDVYPSARPTIRRAVTAPDNKPKTADTPQAKPAELKPLPARPFTSPRVAGDPSLPERPLLNERDFTATGSLHPVVAAPSTCHPQQGNALELKLQLSTGIKHALQSVPTPDAIATLSRRAYTALTDLAKDLETHSLFHTFVDPTAVSVLRVNDLSPSEYLELYNLLEPQLEGFRIKIDFHDTTLIMRRPSETHECGVRGWISVGYLLQTQMPMPPEVNECFDWRKGQVDVQLPPLSPGGLRIKCPDACLGTVDDSIPTLVLETGYSQTVGEIHTVAKTWLWRPIMDERVAREDHAVQCVIVFKINENLSKHWLPAFRQAFEKNNFNTNRDLAPDPASFLSKVALQSIALTVEIWRNEKDATTGELKRERTVRNRPTCTIPVCISTHSITTEQLFDTWIWEYLSDVRSRTQEAFHTLQDHTPIPRSTVCTAQQNKYFTLYLDDLTSPKDIPPNRRETVWINVPVTVWVWGYLISQRVGFKGWRSQVAHQSAYWAQLDSGNKENQNARMDMEDVGGVLVDLDVENDQTRVKRRKVQKGL</sequence>
<evidence type="ECO:0000256" key="1">
    <source>
        <dbReference type="SAM" id="MobiDB-lite"/>
    </source>
</evidence>
<evidence type="ECO:0000313" key="2">
    <source>
        <dbReference type="EMBL" id="RPB18427.1"/>
    </source>
</evidence>
<dbReference type="OrthoDB" id="76567at2759"/>